<proteinExistence type="predicted"/>
<organism evidence="1 2">
    <name type="scientific">Streptococcus mutans</name>
    <dbReference type="NCBI Taxonomy" id="1309"/>
    <lineage>
        <taxon>Bacteria</taxon>
        <taxon>Bacillati</taxon>
        <taxon>Bacillota</taxon>
        <taxon>Bacilli</taxon>
        <taxon>Lactobacillales</taxon>
        <taxon>Streptococcaceae</taxon>
        <taxon>Streptococcus</taxon>
    </lineage>
</organism>
<name>A0AAX1K485_STRMG</name>
<dbReference type="Proteomes" id="UP000595884">
    <property type="component" value="Chromosome"/>
</dbReference>
<gene>
    <name evidence="1" type="ORF">IGS65_003005</name>
</gene>
<accession>A0AAX1K485</accession>
<dbReference type="AlphaFoldDB" id="A0AAX1K485"/>
<reference evidence="2" key="1">
    <citation type="submission" date="2020-12" db="EMBL/GenBank/DDBJ databases">
        <authorList>
            <person name="Wen Z.T."/>
        </authorList>
    </citation>
    <scope>NUCLEOTIDE SEQUENCE [LARGE SCALE GENOMIC DNA]</scope>
    <source>
        <strain evidence="2">27-3</strain>
    </source>
</reference>
<evidence type="ECO:0000313" key="1">
    <source>
        <dbReference type="EMBL" id="QQL47824.1"/>
    </source>
</evidence>
<evidence type="ECO:0000313" key="2">
    <source>
        <dbReference type="Proteomes" id="UP000595884"/>
    </source>
</evidence>
<dbReference type="RefSeq" id="WP_192072221.1">
    <property type="nucleotide sequence ID" value="NZ_CP066294.2"/>
</dbReference>
<sequence>MQLSATRLQLRFLNLKSQIFQVAEALMFLPFLTQLKSCSGLALLAIKEIRIEFAELKIF</sequence>
<dbReference type="EMBL" id="CP066294">
    <property type="protein sequence ID" value="QQL47824.1"/>
    <property type="molecule type" value="Genomic_DNA"/>
</dbReference>
<protein>
    <submittedName>
        <fullName evidence="1">Uncharacterized protein</fullName>
    </submittedName>
</protein>